<evidence type="ECO:0000313" key="1">
    <source>
        <dbReference type="EMBL" id="GAK61086.1"/>
    </source>
</evidence>
<dbReference type="AlphaFoldDB" id="A0A081C931"/>
<dbReference type="Proteomes" id="UP000030661">
    <property type="component" value="Unassembled WGS sequence"/>
</dbReference>
<name>A0A081C931_VECG1</name>
<evidence type="ECO:0000313" key="2">
    <source>
        <dbReference type="Proteomes" id="UP000030661"/>
    </source>
</evidence>
<dbReference type="HOGENOM" id="CLU_2477010_0_0_0"/>
<accession>A0A081C931</accession>
<proteinExistence type="predicted"/>
<sequence>MLGNLHVRFGGGQLEKGLERSTSLAAYPTQTAGGKIGRCSPAFGVARCLPPVKRGHYAAIRGYSLIKSQRKQVLFSLNLRVFEGIFP</sequence>
<dbReference type="EMBL" id="DF820476">
    <property type="protein sequence ID" value="GAK61086.1"/>
    <property type="molecule type" value="Genomic_DNA"/>
</dbReference>
<keyword evidence="2" id="KW-1185">Reference proteome</keyword>
<protein>
    <submittedName>
        <fullName evidence="1">Uncharacterized protein</fullName>
    </submittedName>
</protein>
<reference evidence="1 2" key="1">
    <citation type="journal article" date="2015" name="PeerJ">
        <title>First genomic representation of candidate bacterial phylum KSB3 points to enhanced environmental sensing as a trigger of wastewater bulking.</title>
        <authorList>
            <person name="Sekiguchi Y."/>
            <person name="Ohashi A."/>
            <person name="Parks D.H."/>
            <person name="Yamauchi T."/>
            <person name="Tyson G.W."/>
            <person name="Hugenholtz P."/>
        </authorList>
    </citation>
    <scope>NUCLEOTIDE SEQUENCE [LARGE SCALE GENOMIC DNA]</scope>
</reference>
<gene>
    <name evidence="1" type="ORF">U27_00984</name>
</gene>
<organism evidence="1 2">
    <name type="scientific">Vecturithrix granuli</name>
    <dbReference type="NCBI Taxonomy" id="1499967"/>
    <lineage>
        <taxon>Bacteria</taxon>
        <taxon>Candidatus Moduliflexota</taxon>
        <taxon>Candidatus Vecturitrichia</taxon>
        <taxon>Candidatus Vecturitrichales</taxon>
        <taxon>Candidatus Vecturitrichaceae</taxon>
        <taxon>Candidatus Vecturithrix</taxon>
    </lineage>
</organism>